<dbReference type="OMA" id="LYCGRDS"/>
<keyword evidence="2" id="KW-1003">Cell membrane</keyword>
<dbReference type="SMART" id="SM00018">
    <property type="entry name" value="PD"/>
    <property type="match status" value="1"/>
</dbReference>
<evidence type="ECO:0000256" key="4">
    <source>
        <dbReference type="ARBA" id="ARBA00022530"/>
    </source>
</evidence>
<dbReference type="PANTHER" id="PTHR23343:SF31">
    <property type="entry name" value="ZONA PELLUCIDA SPERM-BINDING PROTEIN 4"/>
    <property type="match status" value="1"/>
</dbReference>
<dbReference type="GO" id="GO:0035804">
    <property type="term" value="F:structural constituent of egg coat"/>
    <property type="evidence" value="ECO:0007669"/>
    <property type="project" value="TreeGrafter"/>
</dbReference>
<dbReference type="PANTHER" id="PTHR23343">
    <property type="entry name" value="ZONA PELLUCIDA SPERM-BINDING PROTEIN"/>
    <property type="match status" value="1"/>
</dbReference>
<dbReference type="Gene3D" id="4.10.110.10">
    <property type="entry name" value="Spasmolytic Protein, domain 1"/>
    <property type="match status" value="1"/>
</dbReference>
<feature type="disulfide bond" evidence="17">
    <location>
        <begin position="70"/>
        <end position="85"/>
    </location>
</feature>
<evidence type="ECO:0000313" key="22">
    <source>
        <dbReference type="Proteomes" id="UP000265120"/>
    </source>
</evidence>
<accession>A0A3P8WNU8</accession>
<keyword evidence="18" id="KW-0732">Signal</keyword>
<dbReference type="Gene3D" id="2.60.40.4100">
    <property type="entry name" value="Zona pellucida, ZP-C domain"/>
    <property type="match status" value="1"/>
</dbReference>
<feature type="disulfide bond" evidence="17">
    <location>
        <begin position="60"/>
        <end position="86"/>
    </location>
</feature>
<keyword evidence="5" id="KW-0165">Cleavage on pair of basic residues</keyword>
<dbReference type="OrthoDB" id="8919081at2759"/>
<evidence type="ECO:0000259" key="20">
    <source>
        <dbReference type="PROSITE" id="PS51448"/>
    </source>
</evidence>
<feature type="domain" description="ZP" evidence="19">
    <location>
        <begin position="101"/>
        <end position="388"/>
    </location>
</feature>
<evidence type="ECO:0000256" key="2">
    <source>
        <dbReference type="ARBA" id="ARBA00022475"/>
    </source>
</evidence>
<dbReference type="Pfam" id="PF23344">
    <property type="entry name" value="ZP-N"/>
    <property type="match status" value="1"/>
</dbReference>
<comment type="caution">
    <text evidence="17">Lacks conserved residue(s) required for the propagation of feature annotation.</text>
</comment>
<comment type="subcellular location">
    <subcellularLocation>
        <location evidence="1">Cell membrane</location>
        <topology evidence="1">Single-pass type I membrane protein</topology>
    </subcellularLocation>
    <subcellularLocation>
        <location evidence="12">Zona pellucida</location>
    </subcellularLocation>
</comment>
<dbReference type="InterPro" id="IPR055356">
    <property type="entry name" value="ZP-N"/>
</dbReference>
<keyword evidence="6" id="KW-0812">Transmembrane</keyword>
<reference evidence="21 22" key="1">
    <citation type="journal article" date="2014" name="Nat. Genet.">
        <title>Whole-genome sequence of a flatfish provides insights into ZW sex chromosome evolution and adaptation to a benthic lifestyle.</title>
        <authorList>
            <person name="Chen S."/>
            <person name="Zhang G."/>
            <person name="Shao C."/>
            <person name="Huang Q."/>
            <person name="Liu G."/>
            <person name="Zhang P."/>
            <person name="Song W."/>
            <person name="An N."/>
            <person name="Chalopin D."/>
            <person name="Volff J.N."/>
            <person name="Hong Y."/>
            <person name="Li Q."/>
            <person name="Sha Z."/>
            <person name="Zhou H."/>
            <person name="Xie M."/>
            <person name="Yu Q."/>
            <person name="Liu Y."/>
            <person name="Xiang H."/>
            <person name="Wang N."/>
            <person name="Wu K."/>
            <person name="Yang C."/>
            <person name="Zhou Q."/>
            <person name="Liao X."/>
            <person name="Yang L."/>
            <person name="Hu Q."/>
            <person name="Zhang J."/>
            <person name="Meng L."/>
            <person name="Jin L."/>
            <person name="Tian Y."/>
            <person name="Lian J."/>
            <person name="Yang J."/>
            <person name="Miao G."/>
            <person name="Liu S."/>
            <person name="Liang Z."/>
            <person name="Yan F."/>
            <person name="Li Y."/>
            <person name="Sun B."/>
            <person name="Zhang H."/>
            <person name="Zhang J."/>
            <person name="Zhu Y."/>
            <person name="Du M."/>
            <person name="Zhao Y."/>
            <person name="Schartl M."/>
            <person name="Tang Q."/>
            <person name="Wang J."/>
        </authorList>
    </citation>
    <scope>NUCLEOTIDE SEQUENCE</scope>
</reference>
<keyword evidence="3" id="KW-0964">Secreted</keyword>
<evidence type="ECO:0000256" key="13">
    <source>
        <dbReference type="ARBA" id="ARBA00037545"/>
    </source>
</evidence>
<dbReference type="Proteomes" id="UP000265120">
    <property type="component" value="Chromosome 20"/>
</dbReference>
<evidence type="ECO:0000256" key="15">
    <source>
        <dbReference type="ARBA" id="ARBA00042273"/>
    </source>
</evidence>
<name>A0A3P8WNU8_CYNSE</name>
<sequence length="425" mass="47192">MDLVGVLLLVVVAVLVSEVTPDYYQPLLVHKRPPPLPTVLPQQQQQQQRVTIPHIPIDKCQMEEKEKIQCGAPDISAEQCDSINCCFSGQQCYYGKAVTVQCTRDGQFVVVVARDATSPPVDVESISLLDPNDPSCGPVGVTSAFAIFQFPMTACGTTIKEEEGYVVYENHMSSSYEVGVGPRGSITRDSHFELLFQCKYFDTAVEALVMEVNDLPPPVPVAAAGPLRVELRLGNGQCYSKGCVQEEAAYDSFYTPVDYPITKVLREPVYVEVRITERSDPNLVLNLEHCWATATSNPGSLPQWDLLVDGCPYHDDHYMTTVVPVTVSSGLFFPSHHKRFIFKMFTFVDDNSLEPQMQTVFIHCATAVCYSSSTNSCEQPCHRQRKRDVRAMRNASSDQRLVVVSSGGVILTEQRNKSAHAKSKR</sequence>
<dbReference type="STRING" id="244447.ENSCSEP00000026340"/>
<protein>
    <recommendedName>
        <fullName evidence="14">Zona pellucida sperm-binding protein 4</fullName>
    </recommendedName>
    <alternativeName>
        <fullName evidence="16">Zona pellucida glycoprotein 4</fullName>
    </alternativeName>
    <alternativeName>
        <fullName evidence="15">Zona pellucida protein B</fullName>
    </alternativeName>
</protein>
<dbReference type="Pfam" id="PF00088">
    <property type="entry name" value="Trefoil"/>
    <property type="match status" value="1"/>
</dbReference>
<evidence type="ECO:0000256" key="18">
    <source>
        <dbReference type="SAM" id="SignalP"/>
    </source>
</evidence>
<evidence type="ECO:0000256" key="7">
    <source>
        <dbReference type="ARBA" id="ARBA00022989"/>
    </source>
</evidence>
<evidence type="ECO:0000256" key="10">
    <source>
        <dbReference type="ARBA" id="ARBA00023180"/>
    </source>
</evidence>
<keyword evidence="4" id="KW-0272">Extracellular matrix</keyword>
<evidence type="ECO:0000256" key="17">
    <source>
        <dbReference type="PROSITE-ProRule" id="PRU00779"/>
    </source>
</evidence>
<dbReference type="InterPro" id="IPR044913">
    <property type="entry name" value="P_trefoil_dom_sf"/>
</dbReference>
<dbReference type="KEGG" id="csem:103396071"/>
<evidence type="ECO:0000256" key="12">
    <source>
        <dbReference type="ARBA" id="ARBA00024183"/>
    </source>
</evidence>
<evidence type="ECO:0000256" key="14">
    <source>
        <dbReference type="ARBA" id="ARBA00040238"/>
    </source>
</evidence>
<evidence type="ECO:0000256" key="8">
    <source>
        <dbReference type="ARBA" id="ARBA00023136"/>
    </source>
</evidence>
<dbReference type="GO" id="GO:0005886">
    <property type="term" value="C:plasma membrane"/>
    <property type="evidence" value="ECO:0007669"/>
    <property type="project" value="UniProtKB-SubCell"/>
</dbReference>
<dbReference type="InParanoid" id="A0A3P8WNU8"/>
<feature type="signal peptide" evidence="18">
    <location>
        <begin position="1"/>
        <end position="21"/>
    </location>
</feature>
<evidence type="ECO:0000256" key="1">
    <source>
        <dbReference type="ARBA" id="ARBA00004251"/>
    </source>
</evidence>
<dbReference type="Ensembl" id="ENSCSET00000026691.1">
    <property type="protein sequence ID" value="ENSCSEP00000026340.1"/>
    <property type="gene ID" value="ENSCSEG00000016833.1"/>
</dbReference>
<proteinExistence type="predicted"/>
<comment type="function">
    <text evidence="13">Component of the zona pellucida, an extracellular matrix surrounding oocytes which mediates sperm binding, induction of the acrosome reaction and prevents post-fertilization polyspermy. The zona pellucida is composed of 3 to 4 glycoproteins, ZP1, ZP2, ZP3, and ZP4. ZP4 may act as a sperm receptor.</text>
</comment>
<evidence type="ECO:0000256" key="9">
    <source>
        <dbReference type="ARBA" id="ARBA00023157"/>
    </source>
</evidence>
<evidence type="ECO:0000256" key="3">
    <source>
        <dbReference type="ARBA" id="ARBA00022525"/>
    </source>
</evidence>
<dbReference type="Gene3D" id="2.60.40.3210">
    <property type="entry name" value="Zona pellucida, ZP-N domain"/>
    <property type="match status" value="1"/>
</dbReference>
<dbReference type="RefSeq" id="XP_008332246.1">
    <property type="nucleotide sequence ID" value="XM_008334024.3"/>
</dbReference>
<dbReference type="GO" id="GO:0032190">
    <property type="term" value="F:acrosin binding"/>
    <property type="evidence" value="ECO:0007669"/>
    <property type="project" value="TreeGrafter"/>
</dbReference>
<evidence type="ECO:0000256" key="6">
    <source>
        <dbReference type="ARBA" id="ARBA00022692"/>
    </source>
</evidence>
<dbReference type="SUPFAM" id="SSF57492">
    <property type="entry name" value="Trefoil"/>
    <property type="match status" value="1"/>
</dbReference>
<dbReference type="InterPro" id="IPR055355">
    <property type="entry name" value="ZP-C"/>
</dbReference>
<dbReference type="InterPro" id="IPR042235">
    <property type="entry name" value="ZP-C_dom"/>
</dbReference>
<dbReference type="CDD" id="cd00111">
    <property type="entry name" value="Trefoil"/>
    <property type="match status" value="1"/>
</dbReference>
<evidence type="ECO:0000256" key="5">
    <source>
        <dbReference type="ARBA" id="ARBA00022685"/>
    </source>
</evidence>
<dbReference type="Pfam" id="PF00100">
    <property type="entry name" value="Zona_pellucida"/>
    <property type="match status" value="1"/>
</dbReference>
<dbReference type="SMART" id="SM00241">
    <property type="entry name" value="ZP"/>
    <property type="match status" value="1"/>
</dbReference>
<keyword evidence="11" id="KW-0278">Fertilization</keyword>
<evidence type="ECO:0000313" key="21">
    <source>
        <dbReference type="Ensembl" id="ENSCSEP00000026340.1"/>
    </source>
</evidence>
<dbReference type="AlphaFoldDB" id="A0A3P8WNU8"/>
<dbReference type="GeneID" id="103396071"/>
<dbReference type="GO" id="GO:0035805">
    <property type="term" value="C:egg coat"/>
    <property type="evidence" value="ECO:0007669"/>
    <property type="project" value="UniProtKB-SubCell"/>
</dbReference>
<dbReference type="InterPro" id="IPR051148">
    <property type="entry name" value="Zona_Pellucida_Domain_gp"/>
</dbReference>
<keyword evidence="10" id="KW-0325">Glycoprotein</keyword>
<keyword evidence="8" id="KW-0472">Membrane</keyword>
<feature type="domain" description="P-type" evidence="20">
    <location>
        <begin position="58"/>
        <end position="96"/>
    </location>
</feature>
<reference evidence="21" key="2">
    <citation type="submission" date="2025-08" db="UniProtKB">
        <authorList>
            <consortium name="Ensembl"/>
        </authorList>
    </citation>
    <scope>IDENTIFICATION</scope>
</reference>
<evidence type="ECO:0000256" key="16">
    <source>
        <dbReference type="ARBA" id="ARBA00042573"/>
    </source>
</evidence>
<dbReference type="InterPro" id="IPR001507">
    <property type="entry name" value="ZP_dom"/>
</dbReference>
<dbReference type="PROSITE" id="PS51448">
    <property type="entry name" value="P_TREFOIL_2"/>
    <property type="match status" value="1"/>
</dbReference>
<dbReference type="InterPro" id="IPR000519">
    <property type="entry name" value="P_trefoil_dom"/>
</dbReference>
<dbReference type="GO" id="GO:0007339">
    <property type="term" value="P:binding of sperm to zona pellucida"/>
    <property type="evidence" value="ECO:0007669"/>
    <property type="project" value="TreeGrafter"/>
</dbReference>
<dbReference type="GO" id="GO:0060468">
    <property type="term" value="P:prevention of polyspermy"/>
    <property type="evidence" value="ECO:0007669"/>
    <property type="project" value="TreeGrafter"/>
</dbReference>
<organism evidence="21 22">
    <name type="scientific">Cynoglossus semilaevis</name>
    <name type="common">Tongue sole</name>
    <dbReference type="NCBI Taxonomy" id="244447"/>
    <lineage>
        <taxon>Eukaryota</taxon>
        <taxon>Metazoa</taxon>
        <taxon>Chordata</taxon>
        <taxon>Craniata</taxon>
        <taxon>Vertebrata</taxon>
        <taxon>Euteleostomi</taxon>
        <taxon>Actinopterygii</taxon>
        <taxon>Neopterygii</taxon>
        <taxon>Teleostei</taxon>
        <taxon>Neoteleostei</taxon>
        <taxon>Acanthomorphata</taxon>
        <taxon>Carangaria</taxon>
        <taxon>Pleuronectiformes</taxon>
        <taxon>Pleuronectoidei</taxon>
        <taxon>Cynoglossidae</taxon>
        <taxon>Cynoglossinae</taxon>
        <taxon>Cynoglossus</taxon>
    </lineage>
</organism>
<evidence type="ECO:0000256" key="11">
    <source>
        <dbReference type="ARBA" id="ARBA00023279"/>
    </source>
</evidence>
<dbReference type="GeneTree" id="ENSGT00940000163253"/>
<feature type="chain" id="PRO_5018018643" description="Zona pellucida sperm-binding protein 4" evidence="18">
    <location>
        <begin position="22"/>
        <end position="425"/>
    </location>
</feature>
<keyword evidence="9 17" id="KW-1015">Disulfide bond</keyword>
<reference evidence="21" key="3">
    <citation type="submission" date="2025-09" db="UniProtKB">
        <authorList>
            <consortium name="Ensembl"/>
        </authorList>
    </citation>
    <scope>IDENTIFICATION</scope>
</reference>
<dbReference type="FunCoup" id="A0A3P8WNU8">
    <property type="interactions" value="1076"/>
</dbReference>
<keyword evidence="7" id="KW-1133">Transmembrane helix</keyword>
<keyword evidence="22" id="KW-1185">Reference proteome</keyword>
<evidence type="ECO:0000259" key="19">
    <source>
        <dbReference type="PROSITE" id="PS51034"/>
    </source>
</evidence>
<dbReference type="PROSITE" id="PS51034">
    <property type="entry name" value="ZP_2"/>
    <property type="match status" value="1"/>
</dbReference>